<dbReference type="Proteomes" id="UP000067434">
    <property type="component" value="Chromosome"/>
</dbReference>
<dbReference type="Gene3D" id="1.10.510.10">
    <property type="entry name" value="Transferase(Phosphotransferase) domain 1"/>
    <property type="match status" value="1"/>
</dbReference>
<evidence type="ECO:0000256" key="5">
    <source>
        <dbReference type="ARBA" id="ARBA00022694"/>
    </source>
</evidence>
<dbReference type="EC" id="2.7.11.1" evidence="2"/>
<dbReference type="GO" id="GO:0008033">
    <property type="term" value="P:tRNA processing"/>
    <property type="evidence" value="ECO:0007669"/>
    <property type="project" value="UniProtKB-KW"/>
</dbReference>
<evidence type="ECO:0000256" key="6">
    <source>
        <dbReference type="ARBA" id="ARBA00022741"/>
    </source>
</evidence>
<dbReference type="Gene3D" id="3.30.200.20">
    <property type="entry name" value="Phosphorylase Kinase, domain 1"/>
    <property type="match status" value="1"/>
</dbReference>
<evidence type="ECO:0000259" key="11">
    <source>
        <dbReference type="PROSITE" id="PS50011"/>
    </source>
</evidence>
<comment type="similarity">
    <text evidence="1">Belongs to the protein kinase superfamily. BUD32 family.</text>
</comment>
<dbReference type="InterPro" id="IPR011009">
    <property type="entry name" value="Kinase-like_dom_sf"/>
</dbReference>
<protein>
    <recommendedName>
        <fullName evidence="2">non-specific serine/threonine protein kinase</fullName>
        <ecNumber evidence="2">2.7.11.1</ecNumber>
    </recommendedName>
</protein>
<dbReference type="STRING" id="1550241.MA03_07055"/>
<evidence type="ECO:0000313" key="12">
    <source>
        <dbReference type="EMBL" id="AKG39425.1"/>
    </source>
</evidence>
<dbReference type="GO" id="GO:0005829">
    <property type="term" value="C:cytosol"/>
    <property type="evidence" value="ECO:0007669"/>
    <property type="project" value="TreeGrafter"/>
</dbReference>
<keyword evidence="13" id="KW-1185">Reference proteome</keyword>
<keyword evidence="5" id="KW-0819">tRNA processing</keyword>
<dbReference type="AlphaFoldDB" id="A0A0F7FKC4"/>
<dbReference type="InterPro" id="IPR022495">
    <property type="entry name" value="Bud32"/>
</dbReference>
<dbReference type="PANTHER" id="PTHR12209:SF0">
    <property type="entry name" value="EKC_KEOPS COMPLEX SUBUNIT TP53RK"/>
    <property type="match status" value="1"/>
</dbReference>
<keyword evidence="8" id="KW-0067">ATP-binding</keyword>
<evidence type="ECO:0000256" key="10">
    <source>
        <dbReference type="ARBA" id="ARBA00048679"/>
    </source>
</evidence>
<comment type="catalytic activity">
    <reaction evidence="9">
        <text>L-threonyl-[protein] + ATP = O-phospho-L-threonyl-[protein] + ADP + H(+)</text>
        <dbReference type="Rhea" id="RHEA:46608"/>
        <dbReference type="Rhea" id="RHEA-COMP:11060"/>
        <dbReference type="Rhea" id="RHEA-COMP:11605"/>
        <dbReference type="ChEBI" id="CHEBI:15378"/>
        <dbReference type="ChEBI" id="CHEBI:30013"/>
        <dbReference type="ChEBI" id="CHEBI:30616"/>
        <dbReference type="ChEBI" id="CHEBI:61977"/>
        <dbReference type="ChEBI" id="CHEBI:456216"/>
        <dbReference type="EC" id="2.7.11.1"/>
    </reaction>
</comment>
<dbReference type="InterPro" id="IPR000719">
    <property type="entry name" value="Prot_kinase_dom"/>
</dbReference>
<evidence type="ECO:0000256" key="7">
    <source>
        <dbReference type="ARBA" id="ARBA00022777"/>
    </source>
</evidence>
<keyword evidence="3" id="KW-0723">Serine/threonine-protein kinase</keyword>
<dbReference type="KEGG" id="thf:MA03_07055"/>
<dbReference type="InterPro" id="IPR018934">
    <property type="entry name" value="RIO_dom"/>
</dbReference>
<dbReference type="GO" id="GO:0005524">
    <property type="term" value="F:ATP binding"/>
    <property type="evidence" value="ECO:0007669"/>
    <property type="project" value="UniProtKB-KW"/>
</dbReference>
<accession>A0A0F7FKC4</accession>
<dbReference type="NCBIfam" id="TIGR03724">
    <property type="entry name" value="arch_bud32"/>
    <property type="match status" value="1"/>
</dbReference>
<evidence type="ECO:0000256" key="2">
    <source>
        <dbReference type="ARBA" id="ARBA00012513"/>
    </source>
</evidence>
<keyword evidence="6" id="KW-0547">Nucleotide-binding</keyword>
<comment type="catalytic activity">
    <reaction evidence="10">
        <text>L-seryl-[protein] + ATP = O-phospho-L-seryl-[protein] + ADP + H(+)</text>
        <dbReference type="Rhea" id="RHEA:17989"/>
        <dbReference type="Rhea" id="RHEA-COMP:9863"/>
        <dbReference type="Rhea" id="RHEA-COMP:11604"/>
        <dbReference type="ChEBI" id="CHEBI:15378"/>
        <dbReference type="ChEBI" id="CHEBI:29999"/>
        <dbReference type="ChEBI" id="CHEBI:30616"/>
        <dbReference type="ChEBI" id="CHEBI:83421"/>
        <dbReference type="ChEBI" id="CHEBI:456216"/>
        <dbReference type="EC" id="2.7.11.1"/>
    </reaction>
</comment>
<proteinExistence type="inferred from homology"/>
<dbReference type="PANTHER" id="PTHR12209">
    <property type="entry name" value="NON-SPECIFIC SERINE/THREONINE PROTEIN KINASE"/>
    <property type="match status" value="1"/>
</dbReference>
<reference evidence="12 13" key="1">
    <citation type="journal article" date="2015" name="Stand. Genomic Sci.">
        <title>Complete genome sequence of and proposal of Thermofilum uzonense sp. nov. a novel hyperthermophilic crenarchaeon and emended description of the genus Thermofilum.</title>
        <authorList>
            <person name="Toshchakov S.V."/>
            <person name="Korzhenkov A.A."/>
            <person name="Samarov N.I."/>
            <person name="Mazunin I.O."/>
            <person name="Mozhey O.I."/>
            <person name="Shmyr I.S."/>
            <person name="Derbikova K.S."/>
            <person name="Taranov E.A."/>
            <person name="Dominova I.N."/>
            <person name="Bonch-Osmolovskaya E.A."/>
            <person name="Patrushev M.V."/>
            <person name="Podosokorskaya O.A."/>
            <person name="Kublanov I.V."/>
        </authorList>
    </citation>
    <scope>NUCLEOTIDE SEQUENCE [LARGE SCALE GENOMIC DNA]</scope>
    <source>
        <strain evidence="12 13">1807-2</strain>
    </source>
</reference>
<keyword evidence="7" id="KW-0418">Kinase</keyword>
<dbReference type="NCBIfam" id="NF011463">
    <property type="entry name" value="PRK14879.1-4"/>
    <property type="match status" value="1"/>
</dbReference>
<feature type="domain" description="Protein kinase" evidence="11">
    <location>
        <begin position="3"/>
        <end position="223"/>
    </location>
</feature>
<organism evidence="12 13">
    <name type="scientific">Infirmifilum uzonense</name>
    <dbReference type="NCBI Taxonomy" id="1550241"/>
    <lineage>
        <taxon>Archaea</taxon>
        <taxon>Thermoproteota</taxon>
        <taxon>Thermoprotei</taxon>
        <taxon>Thermofilales</taxon>
        <taxon>Thermofilaceae</taxon>
        <taxon>Infirmifilum</taxon>
    </lineage>
</organism>
<sequence length="223" mass="24777">MGLSPARIIAVGAEAVLVEGVLSSEKVVAKYRLPKPYRDPQLDVKLRKARTSLEARLLAKAGLLGVNVPDIVYLDAEDGLLVMSYIEGLKLKEVIEKGSNEEIPHLLHRAGSMVASLHMNGIIHGDLTTSNFLVSGNDVWLVDFGLGFFSQREEDKGTDLHLFLRVLESTHPISTDLLFSHFIEGYRERAGDESTQRVLSRMREIRLRGRYVASRRKGLPGTS</sequence>
<dbReference type="PROSITE" id="PS00109">
    <property type="entry name" value="PROTEIN_KINASE_TYR"/>
    <property type="match status" value="1"/>
</dbReference>
<dbReference type="GO" id="GO:0004674">
    <property type="term" value="F:protein serine/threonine kinase activity"/>
    <property type="evidence" value="ECO:0007669"/>
    <property type="project" value="UniProtKB-KW"/>
</dbReference>
<name>A0A0F7FKC4_9CREN</name>
<dbReference type="Pfam" id="PF01163">
    <property type="entry name" value="RIO1"/>
    <property type="match status" value="1"/>
</dbReference>
<dbReference type="EMBL" id="CP009961">
    <property type="protein sequence ID" value="AKG39425.1"/>
    <property type="molecule type" value="Genomic_DNA"/>
</dbReference>
<dbReference type="HOGENOM" id="CLU_063953_2_0_2"/>
<evidence type="ECO:0000256" key="4">
    <source>
        <dbReference type="ARBA" id="ARBA00022679"/>
    </source>
</evidence>
<evidence type="ECO:0000256" key="8">
    <source>
        <dbReference type="ARBA" id="ARBA00022840"/>
    </source>
</evidence>
<dbReference type="SUPFAM" id="SSF56112">
    <property type="entry name" value="Protein kinase-like (PK-like)"/>
    <property type="match status" value="1"/>
</dbReference>
<dbReference type="PROSITE" id="PS50011">
    <property type="entry name" value="PROTEIN_KINASE_DOM"/>
    <property type="match status" value="1"/>
</dbReference>
<evidence type="ECO:0000256" key="3">
    <source>
        <dbReference type="ARBA" id="ARBA00022527"/>
    </source>
</evidence>
<dbReference type="NCBIfam" id="NF011460">
    <property type="entry name" value="PRK14879.1-1"/>
    <property type="match status" value="1"/>
</dbReference>
<gene>
    <name evidence="12" type="ORF">MA03_07055</name>
</gene>
<dbReference type="InterPro" id="IPR008266">
    <property type="entry name" value="Tyr_kinase_AS"/>
</dbReference>
<dbReference type="NCBIfam" id="NF011462">
    <property type="entry name" value="PRK14879.1-3"/>
    <property type="match status" value="1"/>
</dbReference>
<evidence type="ECO:0000256" key="9">
    <source>
        <dbReference type="ARBA" id="ARBA00047899"/>
    </source>
</evidence>
<keyword evidence="4" id="KW-0808">Transferase</keyword>
<evidence type="ECO:0000256" key="1">
    <source>
        <dbReference type="ARBA" id="ARBA00010630"/>
    </source>
</evidence>
<evidence type="ECO:0000313" key="13">
    <source>
        <dbReference type="Proteomes" id="UP000067434"/>
    </source>
</evidence>
<dbReference type="PATRIC" id="fig|1550241.5.peg.1462"/>